<protein>
    <submittedName>
        <fullName evidence="6">BTB/POZ domain containing protein</fullName>
    </submittedName>
</protein>
<evidence type="ECO:0000259" key="5">
    <source>
        <dbReference type="PROSITE" id="PS50097"/>
    </source>
</evidence>
<dbReference type="Proteomes" id="UP000011083">
    <property type="component" value="Unassembled WGS sequence"/>
</dbReference>
<evidence type="ECO:0000256" key="3">
    <source>
        <dbReference type="PROSITE-ProRule" id="PRU00235"/>
    </source>
</evidence>
<dbReference type="InterPro" id="IPR011333">
    <property type="entry name" value="SKP1/BTB/POZ_sf"/>
</dbReference>
<evidence type="ECO:0000256" key="4">
    <source>
        <dbReference type="SAM" id="MobiDB-lite"/>
    </source>
</evidence>
<dbReference type="PROSITE" id="PS50012">
    <property type="entry name" value="RCC1_3"/>
    <property type="match status" value="2"/>
</dbReference>
<dbReference type="InterPro" id="IPR000210">
    <property type="entry name" value="BTB/POZ_dom"/>
</dbReference>
<dbReference type="VEuPathDB" id="AmoebaDB:ACA1_126180"/>
<feature type="region of interest" description="Disordered" evidence="4">
    <location>
        <begin position="884"/>
        <end position="939"/>
    </location>
</feature>
<dbReference type="RefSeq" id="XP_004348692.1">
    <property type="nucleotide sequence ID" value="XM_004348642.1"/>
</dbReference>
<feature type="compositionally biased region" description="Acidic residues" evidence="4">
    <location>
        <begin position="542"/>
        <end position="557"/>
    </location>
</feature>
<dbReference type="SUPFAM" id="SSF81296">
    <property type="entry name" value="E set domains"/>
    <property type="match status" value="1"/>
</dbReference>
<organism evidence="6 7">
    <name type="scientific">Acanthamoeba castellanii (strain ATCC 30010 / Neff)</name>
    <dbReference type="NCBI Taxonomy" id="1257118"/>
    <lineage>
        <taxon>Eukaryota</taxon>
        <taxon>Amoebozoa</taxon>
        <taxon>Discosea</taxon>
        <taxon>Longamoebia</taxon>
        <taxon>Centramoebida</taxon>
        <taxon>Acanthamoebidae</taxon>
        <taxon>Acanthamoeba</taxon>
    </lineage>
</organism>
<dbReference type="EMBL" id="KB007887">
    <property type="protein sequence ID" value="ELR22178.1"/>
    <property type="molecule type" value="Genomic_DNA"/>
</dbReference>
<keyword evidence="1" id="KW-0677">Repeat</keyword>
<dbReference type="InterPro" id="IPR000408">
    <property type="entry name" value="Reg_chr_condens"/>
</dbReference>
<dbReference type="Pfam" id="PF00651">
    <property type="entry name" value="BTB"/>
    <property type="match status" value="1"/>
</dbReference>
<gene>
    <name evidence="6" type="ORF">ACA1_126180</name>
</gene>
<reference evidence="6 7" key="1">
    <citation type="journal article" date="2013" name="Genome Biol.">
        <title>Genome of Acanthamoeba castellanii highlights extensive lateral gene transfer and early evolution of tyrosine kinase signaling.</title>
        <authorList>
            <person name="Clarke M."/>
            <person name="Lohan A.J."/>
            <person name="Liu B."/>
            <person name="Lagkouvardos I."/>
            <person name="Roy S."/>
            <person name="Zafar N."/>
            <person name="Bertelli C."/>
            <person name="Schilde C."/>
            <person name="Kianianmomeni A."/>
            <person name="Burglin T.R."/>
            <person name="Frech C."/>
            <person name="Turcotte B."/>
            <person name="Kopec K.O."/>
            <person name="Synnott J.M."/>
            <person name="Choo C."/>
            <person name="Paponov I."/>
            <person name="Finkler A."/>
            <person name="Soon Heng Tan C."/>
            <person name="Hutchins A.P."/>
            <person name="Weinmeier T."/>
            <person name="Rattei T."/>
            <person name="Chu J.S."/>
            <person name="Gimenez G."/>
            <person name="Irimia M."/>
            <person name="Rigden D.J."/>
            <person name="Fitzpatrick D.A."/>
            <person name="Lorenzo-Morales J."/>
            <person name="Bateman A."/>
            <person name="Chiu C.H."/>
            <person name="Tang P."/>
            <person name="Hegemann P."/>
            <person name="Fromm H."/>
            <person name="Raoult D."/>
            <person name="Greub G."/>
            <person name="Miranda-Saavedra D."/>
            <person name="Chen N."/>
            <person name="Nash P."/>
            <person name="Ginger M.L."/>
            <person name="Horn M."/>
            <person name="Schaap P."/>
            <person name="Caler L."/>
            <person name="Loftus B."/>
        </authorList>
    </citation>
    <scope>NUCLEOTIDE SEQUENCE [LARGE SCALE GENOMIC DNA]</scope>
    <source>
        <strain evidence="6 7">Neff</strain>
    </source>
</reference>
<evidence type="ECO:0000313" key="6">
    <source>
        <dbReference type="EMBL" id="ELR22178.1"/>
    </source>
</evidence>
<feature type="repeat" description="Filamin" evidence="2">
    <location>
        <begin position="842"/>
        <end position="878"/>
    </location>
</feature>
<feature type="compositionally biased region" description="Low complexity" evidence="4">
    <location>
        <begin position="981"/>
        <end position="1007"/>
    </location>
</feature>
<proteinExistence type="predicted"/>
<feature type="repeat" description="RCC1" evidence="3">
    <location>
        <begin position="202"/>
        <end position="250"/>
    </location>
</feature>
<dbReference type="PROSITE" id="PS50194">
    <property type="entry name" value="FILAMIN_REPEAT"/>
    <property type="match status" value="1"/>
</dbReference>
<evidence type="ECO:0000256" key="2">
    <source>
        <dbReference type="PROSITE-ProRule" id="PRU00087"/>
    </source>
</evidence>
<dbReference type="InterPro" id="IPR051625">
    <property type="entry name" value="Signaling_Regulatory_Domain"/>
</dbReference>
<dbReference type="SUPFAM" id="SSF54695">
    <property type="entry name" value="POZ domain"/>
    <property type="match status" value="2"/>
</dbReference>
<feature type="domain" description="BTB" evidence="5">
    <location>
        <begin position="574"/>
        <end position="642"/>
    </location>
</feature>
<dbReference type="InterPro" id="IPR009091">
    <property type="entry name" value="RCC1/BLIP-II"/>
</dbReference>
<feature type="repeat" description="RCC1" evidence="3">
    <location>
        <begin position="251"/>
        <end position="302"/>
    </location>
</feature>
<dbReference type="SUPFAM" id="SSF50985">
    <property type="entry name" value="RCC1/BLIP-II"/>
    <property type="match status" value="1"/>
</dbReference>
<dbReference type="InterPro" id="IPR014756">
    <property type="entry name" value="Ig_E-set"/>
</dbReference>
<dbReference type="Gene3D" id="3.30.710.10">
    <property type="entry name" value="Potassium Channel Kv1.1, Chain A"/>
    <property type="match status" value="2"/>
</dbReference>
<dbReference type="PANTHER" id="PTHR22872">
    <property type="entry name" value="BTK-BINDING PROTEIN-RELATED"/>
    <property type="match status" value="1"/>
</dbReference>
<dbReference type="SMART" id="SM00225">
    <property type="entry name" value="BTB"/>
    <property type="match status" value="2"/>
</dbReference>
<dbReference type="Gene3D" id="2.60.40.10">
    <property type="entry name" value="Immunoglobulins"/>
    <property type="match status" value="1"/>
</dbReference>
<dbReference type="AlphaFoldDB" id="L8HBT3"/>
<dbReference type="InterPro" id="IPR013783">
    <property type="entry name" value="Ig-like_fold"/>
</dbReference>
<dbReference type="KEGG" id="acan:ACA1_126180"/>
<dbReference type="OrthoDB" id="18090at2759"/>
<sequence>MEGSVVTEIFVSRDDGKPKLRQKLPTRTRQVVCASYHAWHPSGRSFLNVQNERVKQVACAGSTAVLLLEKGSVKWCRIISEDAPTQRLSELPAQTIASMGKIKAVACTDAHVVLLTETGAVYQFSSVVTRRTPKPVLVIPSGVTQLAGSVYICAALTSANEIYTWQPAGGVAKPEKVNLELASGIKSIACGSYHMAAITHDGQLYTWGTIMHQLGPEKDQLVPRRVMELDGRAVASVSCGATHTACVTEMGRLYTWGVGEWGALCHGDVEDQPAPRLVEALDGVTVAQVACGWHHTIVAVSVGTDPNKTRLAKDISSLLDPNGTENFSDVTLVGAEGAREFRCHKIVLHRLPVLRRLIKESSAGGDDGALRLKLDGVPDHLLEHVVEWLYGQPLSAELSLSVLVQLATVAKRQLGSAQLQQACESTFGMGLNCVSVCQRLEDLASFDVDEREQGRQQAAGDGVDADLSHLQLTATDLRGFYERCFTLIARNWDLLKKDRQPELRSLEALACKHSPRVAALLKGDTRAAAAAVAEAKQSDAQAEAEQEAATDQEDNEEDGLADSLLKFVDNPLYSDVKLVVEGHPEVHAHRAILCARSSYFRAMLTLGMREATDGVIQIRDLSRETLMAVLRYIYAAEYYHPSLLAHPPELDEETVVQLLMAAHLYGLLSLQERLEAFIEQGLTMENAGYFLAIGHRYEIQYLQVLVSNYMIQNRGEFASEEGKQALAAHLTPEQIEEFRRKIACADKCIVHDLHRNHAALWLVCRFTIEARNEADQVPTCGGERFEVKLFPIKLEKPTSEDASLLSPDAPLFDSAIASRLEKHGFLKGRVAEQKDKDGHPTGEGIYEVTYTVPYRGIYSVEVTLHGQHLRGSPFTVQTHAELTADKPATTAGQHKAAGKKPAARRGRGVTAAAADTQSEHEGFALLPPPSASSDASPAASLTTAFGGLSVSATPPMFTASTTPFAPSSSTTLESPPAAFVFGSPSPSSSSSSSSSPSSSGFSFSFGQ</sequence>
<dbReference type="CDD" id="cd18186">
    <property type="entry name" value="BTB_POZ_ZBTB_KLHL-like"/>
    <property type="match status" value="2"/>
</dbReference>
<evidence type="ECO:0000256" key="1">
    <source>
        <dbReference type="ARBA" id="ARBA00022737"/>
    </source>
</evidence>
<dbReference type="GeneID" id="14923105"/>
<dbReference type="PROSITE" id="PS50097">
    <property type="entry name" value="BTB"/>
    <property type="match status" value="1"/>
</dbReference>
<dbReference type="Gene3D" id="2.130.10.30">
    <property type="entry name" value="Regulator of chromosome condensation 1/beta-lactamase-inhibitor protein II"/>
    <property type="match status" value="2"/>
</dbReference>
<feature type="region of interest" description="Disordered" evidence="4">
    <location>
        <begin position="960"/>
        <end position="1007"/>
    </location>
</feature>
<feature type="compositionally biased region" description="Low complexity" evidence="4">
    <location>
        <begin position="960"/>
        <end position="971"/>
    </location>
</feature>
<dbReference type="InterPro" id="IPR017868">
    <property type="entry name" value="Filamin/ABP280_repeat-like"/>
</dbReference>
<name>L8HBT3_ACACF</name>
<accession>L8HBT3</accession>
<feature type="compositionally biased region" description="Basic residues" evidence="4">
    <location>
        <begin position="896"/>
        <end position="907"/>
    </location>
</feature>
<dbReference type="Pfam" id="PF00415">
    <property type="entry name" value="RCC1"/>
    <property type="match status" value="2"/>
</dbReference>
<dbReference type="Pfam" id="PF00630">
    <property type="entry name" value="Filamin"/>
    <property type="match status" value="1"/>
</dbReference>
<evidence type="ECO:0000313" key="7">
    <source>
        <dbReference type="Proteomes" id="UP000011083"/>
    </source>
</evidence>
<feature type="region of interest" description="Disordered" evidence="4">
    <location>
        <begin position="536"/>
        <end position="557"/>
    </location>
</feature>
<keyword evidence="7" id="KW-1185">Reference proteome</keyword>